<feature type="transmembrane region" description="Helical" evidence="1">
    <location>
        <begin position="138"/>
        <end position="160"/>
    </location>
</feature>
<gene>
    <name evidence="2" type="ORF">HNQ47_001786</name>
</gene>
<feature type="transmembrane region" description="Helical" evidence="1">
    <location>
        <begin position="12"/>
        <end position="31"/>
    </location>
</feature>
<feature type="transmembrane region" description="Helical" evidence="1">
    <location>
        <begin position="167"/>
        <end position="189"/>
    </location>
</feature>
<comment type="caution">
    <text evidence="2">The sequence shown here is derived from an EMBL/GenBank/DDBJ whole genome shotgun (WGS) entry which is preliminary data.</text>
</comment>
<sequence length="192" mass="20941">MHSSWSGAHQIVFGQILLIVCCIFYLIWWSVSYRPGETVSRIGGARGILLLITAASGVIGALVNMNGIRLAPAAAEHWNGTVINIAGLASYFILLLITYAGFKRPVTTELVLITGWTVLQLQTINALNAYGVLSEYSFGRLIVVIAAASILSLVLYILYYRMKPWPAYYLAMVPLISEAAAMAVTILSIRFA</sequence>
<evidence type="ECO:0000256" key="1">
    <source>
        <dbReference type="SAM" id="Phobius"/>
    </source>
</evidence>
<keyword evidence="1" id="KW-0812">Transmembrane</keyword>
<proteinExistence type="predicted"/>
<name>A0A7W8FXH6_9FIRM</name>
<dbReference type="RefSeq" id="WP_183329042.1">
    <property type="nucleotide sequence ID" value="NZ_JACHHK010000008.1"/>
</dbReference>
<organism evidence="2 3">
    <name type="scientific">Catenisphaera adipataccumulans</name>
    <dbReference type="NCBI Taxonomy" id="700500"/>
    <lineage>
        <taxon>Bacteria</taxon>
        <taxon>Bacillati</taxon>
        <taxon>Bacillota</taxon>
        <taxon>Erysipelotrichia</taxon>
        <taxon>Erysipelotrichales</taxon>
        <taxon>Erysipelotrichaceae</taxon>
        <taxon>Catenisphaera</taxon>
    </lineage>
</organism>
<feature type="transmembrane region" description="Helical" evidence="1">
    <location>
        <begin position="83"/>
        <end position="102"/>
    </location>
</feature>
<feature type="transmembrane region" description="Helical" evidence="1">
    <location>
        <begin position="43"/>
        <end position="63"/>
    </location>
</feature>
<keyword evidence="1" id="KW-0472">Membrane</keyword>
<protein>
    <submittedName>
        <fullName evidence="2">Uncharacterized protein</fullName>
    </submittedName>
</protein>
<dbReference type="AlphaFoldDB" id="A0A7W8FXH6"/>
<keyword evidence="3" id="KW-1185">Reference proteome</keyword>
<dbReference type="EMBL" id="JACHHK010000008">
    <property type="protein sequence ID" value="MBB5183745.1"/>
    <property type="molecule type" value="Genomic_DNA"/>
</dbReference>
<dbReference type="Proteomes" id="UP000539953">
    <property type="component" value="Unassembled WGS sequence"/>
</dbReference>
<evidence type="ECO:0000313" key="2">
    <source>
        <dbReference type="EMBL" id="MBB5183745.1"/>
    </source>
</evidence>
<keyword evidence="1" id="KW-1133">Transmembrane helix</keyword>
<evidence type="ECO:0000313" key="3">
    <source>
        <dbReference type="Proteomes" id="UP000539953"/>
    </source>
</evidence>
<accession>A0A7W8FXH6</accession>
<reference evidence="2 3" key="1">
    <citation type="submission" date="2020-08" db="EMBL/GenBank/DDBJ databases">
        <title>Genomic Encyclopedia of Type Strains, Phase IV (KMG-IV): sequencing the most valuable type-strain genomes for metagenomic binning, comparative biology and taxonomic classification.</title>
        <authorList>
            <person name="Goeker M."/>
        </authorList>
    </citation>
    <scope>NUCLEOTIDE SEQUENCE [LARGE SCALE GENOMIC DNA]</scope>
    <source>
        <strain evidence="2 3">DSM 25799</strain>
    </source>
</reference>